<proteinExistence type="predicted"/>
<reference evidence="1 2" key="1">
    <citation type="submission" date="2021-06" db="EMBL/GenBank/DDBJ databases">
        <authorList>
            <person name="Kallberg Y."/>
            <person name="Tangrot J."/>
            <person name="Rosling A."/>
        </authorList>
    </citation>
    <scope>NUCLEOTIDE SEQUENCE [LARGE SCALE GENOMIC DNA]</scope>
    <source>
        <strain evidence="1 2">120-4 pot B 10/14</strain>
    </source>
</reference>
<feature type="non-terminal residue" evidence="1">
    <location>
        <position position="1"/>
    </location>
</feature>
<evidence type="ECO:0000313" key="2">
    <source>
        <dbReference type="Proteomes" id="UP000789901"/>
    </source>
</evidence>
<comment type="caution">
    <text evidence="1">The sequence shown here is derived from an EMBL/GenBank/DDBJ whole genome shotgun (WGS) entry which is preliminary data.</text>
</comment>
<name>A0ABN7WI51_GIGMA</name>
<sequence>AKLVENGISVGGIVGWVEDGIGSFVGKIKQIGKIKQVGKIEWVKKIGWVVKYKIAIEQVGSMIEIVEWVEDCDCVVIEKDVLS</sequence>
<evidence type="ECO:0000313" key="1">
    <source>
        <dbReference type="EMBL" id="CAG8832999.1"/>
    </source>
</evidence>
<organism evidence="1 2">
    <name type="scientific">Gigaspora margarita</name>
    <dbReference type="NCBI Taxonomy" id="4874"/>
    <lineage>
        <taxon>Eukaryota</taxon>
        <taxon>Fungi</taxon>
        <taxon>Fungi incertae sedis</taxon>
        <taxon>Mucoromycota</taxon>
        <taxon>Glomeromycotina</taxon>
        <taxon>Glomeromycetes</taxon>
        <taxon>Diversisporales</taxon>
        <taxon>Gigasporaceae</taxon>
        <taxon>Gigaspora</taxon>
    </lineage>
</organism>
<gene>
    <name evidence="1" type="ORF">GMARGA_LOCUS31328</name>
</gene>
<accession>A0ABN7WI51</accession>
<protein>
    <submittedName>
        <fullName evidence="1">25508_t:CDS:1</fullName>
    </submittedName>
</protein>
<dbReference type="EMBL" id="CAJVQB010046477">
    <property type="protein sequence ID" value="CAG8832999.1"/>
    <property type="molecule type" value="Genomic_DNA"/>
</dbReference>
<dbReference type="Proteomes" id="UP000789901">
    <property type="component" value="Unassembled WGS sequence"/>
</dbReference>
<keyword evidence="2" id="KW-1185">Reference proteome</keyword>